<sequence length="349" mass="37836">MSDQAEILRKRREARQKKILASGESRLSKITGTAGTNAQVTPSPAVLLAREQLLKKDQEEERLKALQAAGGNLSEDGPEAERQSNADESNGPNEGRTPTLQVHKDDEDTPLPSSPSQRATTATRIRSPSTSSTTNSTTHVSGSKPPTVQDLHDADPDDSLGAPPAHVPSASSSFGANQQSPFMNNTFLSPQHHQAMTRMMQEEGVSAEGSSLSMKQQQQQQQSGFPPGFTVITPQVDESARQQGDLGRFEGLAKEKPLPYGAYSVAPMPVFWYFVTMELILQSTRMALHGVTASPSSTLGTIAGFLPPPFSDAIRVFMRYRLIWSSLVNDMSVIVFIVGLTIVFAHMFS</sequence>
<comment type="caution">
    <text evidence="6">The sequence shown here is derived from an EMBL/GenBank/DDBJ whole genome shotgun (WGS) entry which is preliminary data.</text>
</comment>
<accession>A0A9P6J087</accession>
<dbReference type="PANTHER" id="PTHR28263:SF1">
    <property type="entry name" value="GOLGI TO ER TRAFFIC PROTEIN 2"/>
    <property type="match status" value="1"/>
</dbReference>
<evidence type="ECO:0000313" key="7">
    <source>
        <dbReference type="Proteomes" id="UP000738359"/>
    </source>
</evidence>
<dbReference type="EMBL" id="JAAAHY010000904">
    <property type="protein sequence ID" value="KAF9955447.1"/>
    <property type="molecule type" value="Genomic_DNA"/>
</dbReference>
<feature type="region of interest" description="Disordered" evidence="4">
    <location>
        <begin position="59"/>
        <end position="187"/>
    </location>
</feature>
<evidence type="ECO:0000256" key="2">
    <source>
        <dbReference type="ARBA" id="ARBA00022989"/>
    </source>
</evidence>
<feature type="region of interest" description="Disordered" evidence="4">
    <location>
        <begin position="199"/>
        <end position="229"/>
    </location>
</feature>
<organism evidence="6 7">
    <name type="scientific">Mortierella alpina</name>
    <name type="common">Oleaginous fungus</name>
    <name type="synonym">Mortierella renispora</name>
    <dbReference type="NCBI Taxonomy" id="64518"/>
    <lineage>
        <taxon>Eukaryota</taxon>
        <taxon>Fungi</taxon>
        <taxon>Fungi incertae sedis</taxon>
        <taxon>Mucoromycota</taxon>
        <taxon>Mortierellomycotina</taxon>
        <taxon>Mortierellomycetes</taxon>
        <taxon>Mortierellales</taxon>
        <taxon>Mortierellaceae</taxon>
        <taxon>Mortierella</taxon>
    </lineage>
</organism>
<dbReference type="InterPro" id="IPR028143">
    <property type="entry name" value="Get2/sif1"/>
</dbReference>
<name>A0A9P6J087_MORAP</name>
<evidence type="ECO:0000256" key="4">
    <source>
        <dbReference type="SAM" id="MobiDB-lite"/>
    </source>
</evidence>
<feature type="compositionally biased region" description="Low complexity" evidence="4">
    <location>
        <begin position="120"/>
        <end position="143"/>
    </location>
</feature>
<feature type="compositionally biased region" description="Polar residues" evidence="4">
    <location>
        <begin position="28"/>
        <end position="42"/>
    </location>
</feature>
<evidence type="ECO:0000256" key="5">
    <source>
        <dbReference type="SAM" id="Phobius"/>
    </source>
</evidence>
<gene>
    <name evidence="6" type="ORF">BGZ70_010242</name>
</gene>
<feature type="compositionally biased region" description="Polar residues" evidence="4">
    <location>
        <begin position="86"/>
        <end position="100"/>
    </location>
</feature>
<feature type="compositionally biased region" description="Low complexity" evidence="4">
    <location>
        <begin position="162"/>
        <end position="173"/>
    </location>
</feature>
<evidence type="ECO:0000256" key="1">
    <source>
        <dbReference type="ARBA" id="ARBA00022692"/>
    </source>
</evidence>
<reference evidence="6" key="1">
    <citation type="journal article" date="2020" name="Fungal Divers.">
        <title>Resolving the Mortierellaceae phylogeny through synthesis of multi-gene phylogenetics and phylogenomics.</title>
        <authorList>
            <person name="Vandepol N."/>
            <person name="Liber J."/>
            <person name="Desiro A."/>
            <person name="Na H."/>
            <person name="Kennedy M."/>
            <person name="Barry K."/>
            <person name="Grigoriev I.V."/>
            <person name="Miller A.N."/>
            <person name="O'Donnell K."/>
            <person name="Stajich J.E."/>
            <person name="Bonito G."/>
        </authorList>
    </citation>
    <scope>NUCLEOTIDE SEQUENCE</scope>
    <source>
        <strain evidence="6">CK1249</strain>
    </source>
</reference>
<keyword evidence="7" id="KW-1185">Reference proteome</keyword>
<feature type="transmembrane region" description="Helical" evidence="5">
    <location>
        <begin position="327"/>
        <end position="348"/>
    </location>
</feature>
<keyword evidence="2 5" id="KW-1133">Transmembrane helix</keyword>
<proteinExistence type="predicted"/>
<feature type="region of interest" description="Disordered" evidence="4">
    <location>
        <begin position="17"/>
        <end position="43"/>
    </location>
</feature>
<feature type="compositionally biased region" description="Polar residues" evidence="4">
    <location>
        <begin position="174"/>
        <end position="187"/>
    </location>
</feature>
<dbReference type="GO" id="GO:0006890">
    <property type="term" value="P:retrograde vesicle-mediated transport, Golgi to endoplasmic reticulum"/>
    <property type="evidence" value="ECO:0007669"/>
    <property type="project" value="TreeGrafter"/>
</dbReference>
<evidence type="ECO:0000313" key="6">
    <source>
        <dbReference type="EMBL" id="KAF9955447.1"/>
    </source>
</evidence>
<feature type="transmembrane region" description="Helical" evidence="5">
    <location>
        <begin position="258"/>
        <end position="275"/>
    </location>
</feature>
<dbReference type="OrthoDB" id="5393181at2759"/>
<dbReference type="Proteomes" id="UP000738359">
    <property type="component" value="Unassembled WGS sequence"/>
</dbReference>
<dbReference type="PANTHER" id="PTHR28263">
    <property type="entry name" value="GOLGI TO ER TRAFFIC PROTEIN 2"/>
    <property type="match status" value="1"/>
</dbReference>
<dbReference type="AlphaFoldDB" id="A0A9P6J087"/>
<evidence type="ECO:0000256" key="3">
    <source>
        <dbReference type="ARBA" id="ARBA00023136"/>
    </source>
</evidence>
<keyword evidence="1 5" id="KW-0812">Transmembrane</keyword>
<protein>
    <submittedName>
        <fullName evidence="6">Uncharacterized protein</fullName>
    </submittedName>
</protein>
<keyword evidence="3 5" id="KW-0472">Membrane</keyword>